<sequence length="38" mass="4302">MGSLDFLLFFSLDDFLSNFGFLPPISNGLLEYTDNPMI</sequence>
<name>A0ACB0KZR6_TRIPR</name>
<keyword evidence="2" id="KW-1185">Reference proteome</keyword>
<gene>
    <name evidence="1" type="ORF">MILVUS5_LOCUS28156</name>
</gene>
<protein>
    <submittedName>
        <fullName evidence="1">Uncharacterized protein</fullName>
    </submittedName>
</protein>
<proteinExistence type="predicted"/>
<reference evidence="1" key="1">
    <citation type="submission" date="2023-10" db="EMBL/GenBank/DDBJ databases">
        <authorList>
            <person name="Rodriguez Cubillos JULIANA M."/>
            <person name="De Vega J."/>
        </authorList>
    </citation>
    <scope>NUCLEOTIDE SEQUENCE</scope>
</reference>
<dbReference type="EMBL" id="CASHSV030000409">
    <property type="protein sequence ID" value="CAJ2662591.1"/>
    <property type="molecule type" value="Genomic_DNA"/>
</dbReference>
<dbReference type="Proteomes" id="UP001177021">
    <property type="component" value="Unassembled WGS sequence"/>
</dbReference>
<evidence type="ECO:0000313" key="1">
    <source>
        <dbReference type="EMBL" id="CAJ2662591.1"/>
    </source>
</evidence>
<comment type="caution">
    <text evidence="1">The sequence shown here is derived from an EMBL/GenBank/DDBJ whole genome shotgun (WGS) entry which is preliminary data.</text>
</comment>
<evidence type="ECO:0000313" key="2">
    <source>
        <dbReference type="Proteomes" id="UP001177021"/>
    </source>
</evidence>
<organism evidence="1 2">
    <name type="scientific">Trifolium pratense</name>
    <name type="common">Red clover</name>
    <dbReference type="NCBI Taxonomy" id="57577"/>
    <lineage>
        <taxon>Eukaryota</taxon>
        <taxon>Viridiplantae</taxon>
        <taxon>Streptophyta</taxon>
        <taxon>Embryophyta</taxon>
        <taxon>Tracheophyta</taxon>
        <taxon>Spermatophyta</taxon>
        <taxon>Magnoliopsida</taxon>
        <taxon>eudicotyledons</taxon>
        <taxon>Gunneridae</taxon>
        <taxon>Pentapetalae</taxon>
        <taxon>rosids</taxon>
        <taxon>fabids</taxon>
        <taxon>Fabales</taxon>
        <taxon>Fabaceae</taxon>
        <taxon>Papilionoideae</taxon>
        <taxon>50 kb inversion clade</taxon>
        <taxon>NPAAA clade</taxon>
        <taxon>Hologalegina</taxon>
        <taxon>IRL clade</taxon>
        <taxon>Trifolieae</taxon>
        <taxon>Trifolium</taxon>
    </lineage>
</organism>
<accession>A0ACB0KZR6</accession>